<dbReference type="SUPFAM" id="SSF55874">
    <property type="entry name" value="ATPase domain of HSP90 chaperone/DNA topoisomerase II/histidine kinase"/>
    <property type="match status" value="1"/>
</dbReference>
<dbReference type="FunFam" id="3.30.565.10:FF:000013">
    <property type="entry name" value="Two-component sensor histidine kinase"/>
    <property type="match status" value="1"/>
</dbReference>
<dbReference type="PRINTS" id="PR00344">
    <property type="entry name" value="BCTRLSENSOR"/>
</dbReference>
<keyword evidence="9" id="KW-0067">ATP-binding</keyword>
<dbReference type="GO" id="GO:0005524">
    <property type="term" value="F:ATP binding"/>
    <property type="evidence" value="ECO:0007669"/>
    <property type="project" value="UniProtKB-KW"/>
</dbReference>
<reference evidence="16 17" key="1">
    <citation type="submission" date="2017-11" db="EMBL/GenBank/DDBJ databases">
        <title>Bacterial isolate from king chilli rhizosphere.</title>
        <authorList>
            <person name="Takhelmayum P."/>
            <person name="Sarangthem I."/>
        </authorList>
    </citation>
    <scope>NUCLEOTIDE SEQUENCE [LARGE SCALE GENOMIC DNA]</scope>
    <source>
        <strain evidence="17">t26</strain>
    </source>
</reference>
<dbReference type="InterPro" id="IPR004358">
    <property type="entry name" value="Sig_transdc_His_kin-like_C"/>
</dbReference>
<feature type="coiled-coil region" evidence="13">
    <location>
        <begin position="125"/>
        <end position="156"/>
    </location>
</feature>
<keyword evidence="4" id="KW-0597">Phosphoprotein</keyword>
<evidence type="ECO:0000256" key="8">
    <source>
        <dbReference type="ARBA" id="ARBA00022777"/>
    </source>
</evidence>
<dbReference type="Gene3D" id="1.10.287.130">
    <property type="match status" value="1"/>
</dbReference>
<dbReference type="GO" id="GO:0004721">
    <property type="term" value="F:phosphoprotein phosphatase activity"/>
    <property type="evidence" value="ECO:0007669"/>
    <property type="project" value="TreeGrafter"/>
</dbReference>
<keyword evidence="10 14" id="KW-1133">Transmembrane helix</keyword>
<dbReference type="SMART" id="SM00388">
    <property type="entry name" value="HisKA"/>
    <property type="match status" value="1"/>
</dbReference>
<dbReference type="Pfam" id="PF00512">
    <property type="entry name" value="HisKA"/>
    <property type="match status" value="1"/>
</dbReference>
<gene>
    <name evidence="16" type="ORF">CWD94_03070</name>
</gene>
<feature type="domain" description="Histidine kinase" evidence="15">
    <location>
        <begin position="159"/>
        <end position="375"/>
    </location>
</feature>
<dbReference type="Proteomes" id="UP000232101">
    <property type="component" value="Unassembled WGS sequence"/>
</dbReference>
<evidence type="ECO:0000256" key="9">
    <source>
        <dbReference type="ARBA" id="ARBA00022840"/>
    </source>
</evidence>
<evidence type="ECO:0000313" key="17">
    <source>
        <dbReference type="Proteomes" id="UP000232101"/>
    </source>
</evidence>
<dbReference type="PANTHER" id="PTHR45453:SF1">
    <property type="entry name" value="PHOSPHATE REGULON SENSOR PROTEIN PHOR"/>
    <property type="match status" value="1"/>
</dbReference>
<organism evidence="16 17">
    <name type="scientific">Lysinibacillus xylanilyticus</name>
    <dbReference type="NCBI Taxonomy" id="582475"/>
    <lineage>
        <taxon>Bacteria</taxon>
        <taxon>Bacillati</taxon>
        <taxon>Bacillota</taxon>
        <taxon>Bacilli</taxon>
        <taxon>Bacillales</taxon>
        <taxon>Bacillaceae</taxon>
        <taxon>Lysinibacillus</taxon>
    </lineage>
</organism>
<evidence type="ECO:0000259" key="15">
    <source>
        <dbReference type="PROSITE" id="PS50109"/>
    </source>
</evidence>
<keyword evidence="12 14" id="KW-0472">Membrane</keyword>
<dbReference type="GO" id="GO:0016036">
    <property type="term" value="P:cellular response to phosphate starvation"/>
    <property type="evidence" value="ECO:0007669"/>
    <property type="project" value="TreeGrafter"/>
</dbReference>
<dbReference type="NCBIfam" id="NF033091">
    <property type="entry name" value="HK_VanS_ACDEFG"/>
    <property type="match status" value="1"/>
</dbReference>
<dbReference type="SMART" id="SM00387">
    <property type="entry name" value="HATPase_c"/>
    <property type="match status" value="1"/>
</dbReference>
<evidence type="ECO:0000256" key="5">
    <source>
        <dbReference type="ARBA" id="ARBA00022679"/>
    </source>
</evidence>
<dbReference type="CDD" id="cd00082">
    <property type="entry name" value="HisKA"/>
    <property type="match status" value="1"/>
</dbReference>
<comment type="catalytic activity">
    <reaction evidence="1">
        <text>ATP + protein L-histidine = ADP + protein N-phospho-L-histidine.</text>
        <dbReference type="EC" id="2.7.13.3"/>
    </reaction>
</comment>
<dbReference type="Pfam" id="PF02518">
    <property type="entry name" value="HATPase_c"/>
    <property type="match status" value="1"/>
</dbReference>
<comment type="subcellular location">
    <subcellularLocation>
        <location evidence="2">Membrane</location>
    </subcellularLocation>
</comment>
<keyword evidence="5" id="KW-0808">Transferase</keyword>
<evidence type="ECO:0000256" key="7">
    <source>
        <dbReference type="ARBA" id="ARBA00022741"/>
    </source>
</evidence>
<evidence type="ECO:0000256" key="1">
    <source>
        <dbReference type="ARBA" id="ARBA00000085"/>
    </source>
</evidence>
<dbReference type="InterPro" id="IPR003661">
    <property type="entry name" value="HisK_dim/P_dom"/>
</dbReference>
<comment type="caution">
    <text evidence="16">The sequence shown here is derived from an EMBL/GenBank/DDBJ whole genome shotgun (WGS) entry which is preliminary data.</text>
</comment>
<dbReference type="InterPro" id="IPR005467">
    <property type="entry name" value="His_kinase_dom"/>
</dbReference>
<keyword evidence="11" id="KW-0902">Two-component regulatory system</keyword>
<keyword evidence="8 16" id="KW-0418">Kinase</keyword>
<dbReference type="InterPro" id="IPR036097">
    <property type="entry name" value="HisK_dim/P_sf"/>
</dbReference>
<dbReference type="PROSITE" id="PS50109">
    <property type="entry name" value="HIS_KIN"/>
    <property type="match status" value="1"/>
</dbReference>
<evidence type="ECO:0000256" key="14">
    <source>
        <dbReference type="SAM" id="Phobius"/>
    </source>
</evidence>
<protein>
    <recommendedName>
        <fullName evidence="3">histidine kinase</fullName>
        <ecNumber evidence="3">2.7.13.3</ecNumber>
    </recommendedName>
</protein>
<sequence length="375" mass="42831">MKNDFGKLKRTIMLQILLILIIALLVGYFISYVFIDGVLQAPFADWFIRFCENVLQLDYYSAQRAYGILFQQNKSLWLAIGLIILLLVIFYFALSRFTKYFNQIAIGVNMLSEESNQEISLPSELDFMEKKLNDAKNKLEKRAKDAQEAEQRKNDLVVYLAHDIKTPLTSMIGYLSLLDEAKDMPVEQKEKYVKISLEKSYRLEQLINEFFEITRFNLQSIILDKESINLNYMLMQLADEFYPLLAPKGQQAIVNIEGEIKVFADANKIARVFNNILKNAIAYSDDNSIIHINAHYQNDQINISFTNKGKTIPPQKLKMIFEKFYRLDSARSTQSGGAGLGLAIANEIVHAHGGTISASSDEEKTVFTVMLPTLS</sequence>
<dbReference type="InterPro" id="IPR058212">
    <property type="entry name" value="VanS-like"/>
</dbReference>
<evidence type="ECO:0000256" key="12">
    <source>
        <dbReference type="ARBA" id="ARBA00023136"/>
    </source>
</evidence>
<dbReference type="AlphaFoldDB" id="A0A2M9QAC3"/>
<feature type="transmembrane region" description="Helical" evidence="14">
    <location>
        <begin position="76"/>
        <end position="94"/>
    </location>
</feature>
<evidence type="ECO:0000256" key="13">
    <source>
        <dbReference type="SAM" id="Coils"/>
    </source>
</evidence>
<dbReference type="PANTHER" id="PTHR45453">
    <property type="entry name" value="PHOSPHATE REGULON SENSOR PROTEIN PHOR"/>
    <property type="match status" value="1"/>
</dbReference>
<keyword evidence="6 14" id="KW-0812">Transmembrane</keyword>
<evidence type="ECO:0000256" key="3">
    <source>
        <dbReference type="ARBA" id="ARBA00012438"/>
    </source>
</evidence>
<dbReference type="InterPro" id="IPR003594">
    <property type="entry name" value="HATPase_dom"/>
</dbReference>
<dbReference type="GO" id="GO:0005886">
    <property type="term" value="C:plasma membrane"/>
    <property type="evidence" value="ECO:0007669"/>
    <property type="project" value="TreeGrafter"/>
</dbReference>
<dbReference type="InterPro" id="IPR036890">
    <property type="entry name" value="HATPase_C_sf"/>
</dbReference>
<dbReference type="STRING" id="582475.ACZ11_09040"/>
<dbReference type="EC" id="2.7.13.3" evidence="3"/>
<evidence type="ECO:0000256" key="10">
    <source>
        <dbReference type="ARBA" id="ARBA00022989"/>
    </source>
</evidence>
<keyword evidence="13" id="KW-0175">Coiled coil</keyword>
<evidence type="ECO:0000256" key="2">
    <source>
        <dbReference type="ARBA" id="ARBA00004370"/>
    </source>
</evidence>
<feature type="transmembrane region" description="Helical" evidence="14">
    <location>
        <begin position="12"/>
        <end position="35"/>
    </location>
</feature>
<keyword evidence="7" id="KW-0547">Nucleotide-binding</keyword>
<dbReference type="Gene3D" id="3.30.565.10">
    <property type="entry name" value="Histidine kinase-like ATPase, C-terminal domain"/>
    <property type="match status" value="1"/>
</dbReference>
<dbReference type="GO" id="GO:0000155">
    <property type="term" value="F:phosphorelay sensor kinase activity"/>
    <property type="evidence" value="ECO:0007669"/>
    <property type="project" value="InterPro"/>
</dbReference>
<accession>A0A2M9QAC3</accession>
<evidence type="ECO:0000256" key="4">
    <source>
        <dbReference type="ARBA" id="ARBA00022553"/>
    </source>
</evidence>
<evidence type="ECO:0000256" key="6">
    <source>
        <dbReference type="ARBA" id="ARBA00022692"/>
    </source>
</evidence>
<dbReference type="SUPFAM" id="SSF47384">
    <property type="entry name" value="Homodimeric domain of signal transducing histidine kinase"/>
    <property type="match status" value="1"/>
</dbReference>
<dbReference type="EMBL" id="PHQY01000321">
    <property type="protein sequence ID" value="PJO45024.1"/>
    <property type="molecule type" value="Genomic_DNA"/>
</dbReference>
<dbReference type="InterPro" id="IPR050351">
    <property type="entry name" value="BphY/WalK/GraS-like"/>
</dbReference>
<proteinExistence type="predicted"/>
<evidence type="ECO:0000313" key="16">
    <source>
        <dbReference type="EMBL" id="PJO45024.1"/>
    </source>
</evidence>
<name>A0A2M9QAC3_9BACI</name>
<evidence type="ECO:0000256" key="11">
    <source>
        <dbReference type="ARBA" id="ARBA00023012"/>
    </source>
</evidence>